<gene>
    <name evidence="2" type="ordered locus">Despr_0411</name>
</gene>
<accession>A0A7U3YJL0</accession>
<dbReference type="AlphaFoldDB" id="A0A7U3YJL0"/>
<evidence type="ECO:0000313" key="2">
    <source>
        <dbReference type="EMBL" id="ADW16593.1"/>
    </source>
</evidence>
<sequence>MTSDDVLTLFGHLEELRTIGYWLATLLAINAGLLAANIVASTIQIRLGR</sequence>
<dbReference type="EMBL" id="CP002364">
    <property type="protein sequence ID" value="ADW16593.1"/>
    <property type="molecule type" value="Genomic_DNA"/>
</dbReference>
<protein>
    <submittedName>
        <fullName evidence="2">Uncharacterized protein</fullName>
    </submittedName>
</protein>
<dbReference type="Proteomes" id="UP000006365">
    <property type="component" value="Chromosome"/>
</dbReference>
<keyword evidence="1" id="KW-0812">Transmembrane</keyword>
<evidence type="ECO:0000313" key="3">
    <source>
        <dbReference type="Proteomes" id="UP000006365"/>
    </source>
</evidence>
<keyword evidence="3" id="KW-1185">Reference proteome</keyword>
<evidence type="ECO:0000256" key="1">
    <source>
        <dbReference type="SAM" id="Phobius"/>
    </source>
</evidence>
<name>A0A7U3YJL0_DESPD</name>
<proteinExistence type="predicted"/>
<feature type="transmembrane region" description="Helical" evidence="1">
    <location>
        <begin position="20"/>
        <end position="40"/>
    </location>
</feature>
<reference evidence="2 3" key="1">
    <citation type="journal article" date="2011" name="Stand. Genomic Sci.">
        <title>Complete genome sequence of Desulfobulbus propionicus type strain (1pr3).</title>
        <authorList>
            <person name="Pagani I."/>
            <person name="Lapidus A."/>
            <person name="Nolan M."/>
            <person name="Lucas S."/>
            <person name="Hammon N."/>
            <person name="Deshpande S."/>
            <person name="Cheng J.F."/>
            <person name="Chertkov O."/>
            <person name="Davenport K."/>
            <person name="Tapia R."/>
            <person name="Han C."/>
            <person name="Goodwin L."/>
            <person name="Pitluck S."/>
            <person name="Liolios K."/>
            <person name="Mavromatis K."/>
            <person name="Ivanova N."/>
            <person name="Mikhailova N."/>
            <person name="Pati A."/>
            <person name="Chen A."/>
            <person name="Palaniappan K."/>
            <person name="Land M."/>
            <person name="Hauser L."/>
            <person name="Chang Y.J."/>
            <person name="Jeffries C.D."/>
            <person name="Detter J.C."/>
            <person name="Brambilla E."/>
            <person name="Kannan K.P."/>
            <person name="Djao O.D."/>
            <person name="Rohde M."/>
            <person name="Pukall R."/>
            <person name="Spring S."/>
            <person name="Goker M."/>
            <person name="Sikorski J."/>
            <person name="Woyke T."/>
            <person name="Bristow J."/>
            <person name="Eisen J.A."/>
            <person name="Markowitz V."/>
            <person name="Hugenholtz P."/>
            <person name="Kyrpides N.C."/>
            <person name="Klenk H.P."/>
        </authorList>
    </citation>
    <scope>NUCLEOTIDE SEQUENCE [LARGE SCALE GENOMIC DNA]</scope>
    <source>
        <strain evidence="3">ATCC 33891 / DSM 2032 / 1pr3</strain>
    </source>
</reference>
<organism evidence="2 3">
    <name type="scientific">Desulfobulbus propionicus (strain ATCC 33891 / DSM 2032 / VKM B-1956 / 1pr3)</name>
    <dbReference type="NCBI Taxonomy" id="577650"/>
    <lineage>
        <taxon>Bacteria</taxon>
        <taxon>Pseudomonadati</taxon>
        <taxon>Thermodesulfobacteriota</taxon>
        <taxon>Desulfobulbia</taxon>
        <taxon>Desulfobulbales</taxon>
        <taxon>Desulfobulbaceae</taxon>
        <taxon>Desulfobulbus</taxon>
    </lineage>
</organism>
<dbReference type="KEGG" id="dpr:Despr_0411"/>
<keyword evidence="1" id="KW-1133">Transmembrane helix</keyword>
<keyword evidence="1" id="KW-0472">Membrane</keyword>